<organism evidence="3 4">
    <name type="scientific">Nibribacter ruber</name>
    <dbReference type="NCBI Taxonomy" id="2698458"/>
    <lineage>
        <taxon>Bacteria</taxon>
        <taxon>Pseudomonadati</taxon>
        <taxon>Bacteroidota</taxon>
        <taxon>Cytophagia</taxon>
        <taxon>Cytophagales</taxon>
        <taxon>Hymenobacteraceae</taxon>
        <taxon>Nibribacter</taxon>
    </lineage>
</organism>
<comment type="function">
    <text evidence="2">Hydrolyzes RNA 2',3'-cyclic phosphodiester to an RNA 2'-phosphomonoester.</text>
</comment>
<dbReference type="KEGG" id="nib:GU926_03180"/>
<evidence type="ECO:0000313" key="3">
    <source>
        <dbReference type="EMBL" id="QHL86496.1"/>
    </source>
</evidence>
<gene>
    <name evidence="3" type="primary">thpR</name>
    <name evidence="3" type="ORF">GU926_03180</name>
</gene>
<proteinExistence type="inferred from homology"/>
<comment type="catalytic activity">
    <reaction evidence="2">
        <text>a 3'-end 2',3'-cyclophospho-ribonucleotide-RNA + H2O = a 3'-end 2'-phospho-ribonucleotide-RNA + H(+)</text>
        <dbReference type="Rhea" id="RHEA:11828"/>
        <dbReference type="Rhea" id="RHEA-COMP:10464"/>
        <dbReference type="Rhea" id="RHEA-COMP:17353"/>
        <dbReference type="ChEBI" id="CHEBI:15377"/>
        <dbReference type="ChEBI" id="CHEBI:15378"/>
        <dbReference type="ChEBI" id="CHEBI:83064"/>
        <dbReference type="ChEBI" id="CHEBI:173113"/>
        <dbReference type="EC" id="3.1.4.58"/>
    </reaction>
</comment>
<dbReference type="NCBIfam" id="TIGR02258">
    <property type="entry name" value="2_5_ligase"/>
    <property type="match status" value="1"/>
</dbReference>
<dbReference type="AlphaFoldDB" id="A0A6P1NRP9"/>
<reference evidence="3 4" key="1">
    <citation type="submission" date="2020-01" db="EMBL/GenBank/DDBJ databases">
        <authorList>
            <person name="Kim M."/>
        </authorList>
    </citation>
    <scope>NUCLEOTIDE SEQUENCE [LARGE SCALE GENOMIC DNA]</scope>
    <source>
        <strain evidence="3 4">BT10</strain>
    </source>
</reference>
<dbReference type="Pfam" id="PF13563">
    <property type="entry name" value="2_5_RNA_ligase2"/>
    <property type="match status" value="1"/>
</dbReference>
<dbReference type="EC" id="3.1.4.58" evidence="2"/>
<name>A0A6P1NRP9_9BACT</name>
<keyword evidence="1 2" id="KW-0378">Hydrolase</keyword>
<evidence type="ECO:0000256" key="1">
    <source>
        <dbReference type="ARBA" id="ARBA00022801"/>
    </source>
</evidence>
<dbReference type="InterPro" id="IPR004175">
    <property type="entry name" value="RNA_CPDase"/>
</dbReference>
<evidence type="ECO:0000313" key="4">
    <source>
        <dbReference type="Proteomes" id="UP000464214"/>
    </source>
</evidence>
<dbReference type="Gene3D" id="3.90.1140.10">
    <property type="entry name" value="Cyclic phosphodiesterase"/>
    <property type="match status" value="1"/>
</dbReference>
<dbReference type="RefSeq" id="WP_160688940.1">
    <property type="nucleotide sequence ID" value="NZ_CP047897.1"/>
</dbReference>
<dbReference type="GO" id="GO:0004113">
    <property type="term" value="F:2',3'-cyclic-nucleotide 3'-phosphodiesterase activity"/>
    <property type="evidence" value="ECO:0007669"/>
    <property type="project" value="InterPro"/>
</dbReference>
<dbReference type="InterPro" id="IPR009097">
    <property type="entry name" value="Cyclic_Pdiesterase"/>
</dbReference>
<comment type="similarity">
    <text evidence="2">Belongs to the 2H phosphoesterase superfamily. ThpR family.</text>
</comment>
<feature type="active site" description="Proton donor" evidence="2">
    <location>
        <position position="42"/>
    </location>
</feature>
<feature type="active site" description="Proton acceptor" evidence="2">
    <location>
        <position position="126"/>
    </location>
</feature>
<dbReference type="GO" id="GO:0008664">
    <property type="term" value="F:RNA 2',3'-cyclic 3'-phosphodiesterase activity"/>
    <property type="evidence" value="ECO:0007669"/>
    <property type="project" value="UniProtKB-EC"/>
</dbReference>
<dbReference type="PANTHER" id="PTHR35561:SF1">
    <property type="entry name" value="RNA 2',3'-CYCLIC PHOSPHODIESTERASE"/>
    <property type="match status" value="1"/>
</dbReference>
<dbReference type="PANTHER" id="PTHR35561">
    <property type="entry name" value="RNA 2',3'-CYCLIC PHOSPHODIESTERASE"/>
    <property type="match status" value="1"/>
</dbReference>
<dbReference type="Proteomes" id="UP000464214">
    <property type="component" value="Chromosome"/>
</dbReference>
<sequence length="190" mass="21614">MQEHLRLFVAVPLPNNLLDYLLSAREAFDSNAIRMVPAQNLHLTLFFIGNVPAIKEIPIINHLKEIAQQYQPFTLTLEQLEPGPKRSAPRLIWARFQALAAFEKLSLDLANVFSPNPSKHDKFIPHVTVCRFKKEIRPAHNMPLVQPSEKLMFPVKSLALWQSVLGSPHPVYTVVQEFPLGKQPRQGDLT</sequence>
<dbReference type="HAMAP" id="MF_01940">
    <property type="entry name" value="RNA_CPDase"/>
    <property type="match status" value="1"/>
</dbReference>
<keyword evidence="4" id="KW-1185">Reference proteome</keyword>
<evidence type="ECO:0000256" key="2">
    <source>
        <dbReference type="HAMAP-Rule" id="MF_01940"/>
    </source>
</evidence>
<feature type="short sequence motif" description="HXTX 1" evidence="2">
    <location>
        <begin position="42"/>
        <end position="45"/>
    </location>
</feature>
<dbReference type="SUPFAM" id="SSF55144">
    <property type="entry name" value="LigT-like"/>
    <property type="match status" value="1"/>
</dbReference>
<accession>A0A6P1NRP9</accession>
<feature type="short sequence motif" description="HXTX 2" evidence="2">
    <location>
        <begin position="126"/>
        <end position="129"/>
    </location>
</feature>
<protein>
    <recommendedName>
        <fullName evidence="2">RNA 2',3'-cyclic phosphodiesterase</fullName>
        <shortName evidence="2">RNA 2',3'-CPDase</shortName>
        <ecNumber evidence="2">3.1.4.58</ecNumber>
    </recommendedName>
</protein>
<dbReference type="EMBL" id="CP047897">
    <property type="protein sequence ID" value="QHL86496.1"/>
    <property type="molecule type" value="Genomic_DNA"/>
</dbReference>